<sequence>MAPAGLFDAFSELRISLELAKAGFLPSFVCHLEMGNSFCTYKYVQIYDRTLGLLYIGSYVLVSIYLLIDVVLLKGYLDMDGITGTLRVKPKRYHYTQQQPDASPPFCMPPAACEHHWDEYDMTDVGSHDSSIFVTTFVKDTREGRNETDDDYTELSERMFFVAGVDDLVLKIEHSFHTDRHDEGYSQRAMKGRAPFHPFVLDESGPDKVTVRDLVSACGVSLDGASDAHNAKNQTVRQRGVVLLVRITYANTGLFGVLAQPTYRYDCAHIAHSDYHVAQRLSSTNGNGNTTHTHSHPHTHTRHLRKRYGLRVVCSQSGRIGYVSSRAVVLRIVSGVGLFTLAAWMVELLAFYVLPKRGEFTRCMVEETRPSPTGGREKAE</sequence>
<keyword evidence="13" id="KW-1185">Reference proteome</keyword>
<dbReference type="PANTHER" id="PTHR10125">
    <property type="entry name" value="P2X PURINOCEPTOR"/>
    <property type="match status" value="1"/>
</dbReference>
<dbReference type="Proteomes" id="UP000041254">
    <property type="component" value="Unassembled WGS sequence"/>
</dbReference>
<evidence type="ECO:0000256" key="1">
    <source>
        <dbReference type="ARBA" id="ARBA00004308"/>
    </source>
</evidence>
<dbReference type="EMBL" id="CDMY01000307">
    <property type="protein sequence ID" value="CEM01652.1"/>
    <property type="molecule type" value="Genomic_DNA"/>
</dbReference>
<name>A0A0G4ESN8_VITBC</name>
<evidence type="ECO:0000256" key="6">
    <source>
        <dbReference type="ARBA" id="ARBA00023065"/>
    </source>
</evidence>
<evidence type="ECO:0000256" key="5">
    <source>
        <dbReference type="ARBA" id="ARBA00022989"/>
    </source>
</evidence>
<evidence type="ECO:0000256" key="8">
    <source>
        <dbReference type="ARBA" id="ARBA00023286"/>
    </source>
</evidence>
<evidence type="ECO:0000256" key="10">
    <source>
        <dbReference type="SAM" id="MobiDB-lite"/>
    </source>
</evidence>
<feature type="transmembrane region" description="Helical" evidence="11">
    <location>
        <begin position="328"/>
        <end position="354"/>
    </location>
</feature>
<organism evidence="12 13">
    <name type="scientific">Vitrella brassicaformis (strain CCMP3155)</name>
    <dbReference type="NCBI Taxonomy" id="1169540"/>
    <lineage>
        <taxon>Eukaryota</taxon>
        <taxon>Sar</taxon>
        <taxon>Alveolata</taxon>
        <taxon>Colpodellida</taxon>
        <taxon>Vitrellaceae</taxon>
        <taxon>Vitrella</taxon>
    </lineage>
</organism>
<feature type="transmembrane region" description="Helical" evidence="11">
    <location>
        <begin position="52"/>
        <end position="73"/>
    </location>
</feature>
<feature type="region of interest" description="Disordered" evidence="10">
    <location>
        <begin position="284"/>
        <end position="304"/>
    </location>
</feature>
<dbReference type="STRING" id="1169540.A0A0G4ESN8"/>
<feature type="compositionally biased region" description="Basic residues" evidence="10">
    <location>
        <begin position="293"/>
        <end position="304"/>
    </location>
</feature>
<keyword evidence="3" id="KW-0813">Transport</keyword>
<proteinExistence type="inferred from homology"/>
<dbReference type="AlphaFoldDB" id="A0A0G4ESN8"/>
<dbReference type="OrthoDB" id="494673at2759"/>
<keyword evidence="6" id="KW-0406">Ion transport</keyword>
<dbReference type="OMA" id="THEHTHP"/>
<dbReference type="GO" id="GO:0007165">
    <property type="term" value="P:signal transduction"/>
    <property type="evidence" value="ECO:0007669"/>
    <property type="project" value="UniProtKB-ARBA"/>
</dbReference>
<keyword evidence="7 11" id="KW-0472">Membrane</keyword>
<dbReference type="InParanoid" id="A0A0G4ESN8"/>
<dbReference type="InterPro" id="IPR059116">
    <property type="entry name" value="P2X_receptor"/>
</dbReference>
<dbReference type="GO" id="GO:0070588">
    <property type="term" value="P:calcium ion transmembrane transport"/>
    <property type="evidence" value="ECO:0007669"/>
    <property type="project" value="TreeGrafter"/>
</dbReference>
<keyword evidence="9" id="KW-0407">Ion channel</keyword>
<dbReference type="PANTHER" id="PTHR10125:SF31">
    <property type="entry name" value="P2X RECEPTOR E"/>
    <property type="match status" value="1"/>
</dbReference>
<evidence type="ECO:0000256" key="7">
    <source>
        <dbReference type="ARBA" id="ARBA00023136"/>
    </source>
</evidence>
<evidence type="ECO:0000256" key="3">
    <source>
        <dbReference type="ARBA" id="ARBA00022448"/>
    </source>
</evidence>
<accession>A0A0G4ESN8</accession>
<evidence type="ECO:0000313" key="13">
    <source>
        <dbReference type="Proteomes" id="UP000041254"/>
    </source>
</evidence>
<dbReference type="GO" id="GO:0015267">
    <property type="term" value="F:channel activity"/>
    <property type="evidence" value="ECO:0007669"/>
    <property type="project" value="UniProtKB-ARBA"/>
</dbReference>
<protein>
    <submittedName>
        <fullName evidence="12">Uncharacterized protein</fullName>
    </submittedName>
</protein>
<comment type="subcellular location">
    <subcellularLocation>
        <location evidence="1">Endomembrane system</location>
    </subcellularLocation>
</comment>
<reference evidence="12 13" key="1">
    <citation type="submission" date="2014-11" db="EMBL/GenBank/DDBJ databases">
        <authorList>
            <person name="Zhu J."/>
            <person name="Qi W."/>
            <person name="Song R."/>
        </authorList>
    </citation>
    <scope>NUCLEOTIDE SEQUENCE [LARGE SCALE GENOMIC DNA]</scope>
</reference>
<evidence type="ECO:0000256" key="4">
    <source>
        <dbReference type="ARBA" id="ARBA00022692"/>
    </source>
</evidence>
<keyword evidence="5 11" id="KW-1133">Transmembrane helix</keyword>
<evidence type="ECO:0000313" key="12">
    <source>
        <dbReference type="EMBL" id="CEM01652.1"/>
    </source>
</evidence>
<gene>
    <name evidence="12" type="ORF">Vbra_13242</name>
</gene>
<dbReference type="GO" id="GO:0016020">
    <property type="term" value="C:membrane"/>
    <property type="evidence" value="ECO:0007669"/>
    <property type="project" value="TreeGrafter"/>
</dbReference>
<dbReference type="GO" id="GO:0012505">
    <property type="term" value="C:endomembrane system"/>
    <property type="evidence" value="ECO:0007669"/>
    <property type="project" value="UniProtKB-SubCell"/>
</dbReference>
<keyword evidence="8" id="KW-1071">Ligand-gated ion channel</keyword>
<evidence type="ECO:0000256" key="2">
    <source>
        <dbReference type="ARBA" id="ARBA00009848"/>
    </source>
</evidence>
<dbReference type="VEuPathDB" id="CryptoDB:Vbra_13242"/>
<evidence type="ECO:0000256" key="11">
    <source>
        <dbReference type="SAM" id="Phobius"/>
    </source>
</evidence>
<keyword evidence="4 11" id="KW-0812">Transmembrane</keyword>
<comment type="similarity">
    <text evidence="2">Belongs to the P2X receptor family.</text>
</comment>
<evidence type="ECO:0000256" key="9">
    <source>
        <dbReference type="ARBA" id="ARBA00023303"/>
    </source>
</evidence>